<dbReference type="HAMAP" id="MF_00416">
    <property type="entry name" value="FlgI"/>
    <property type="match status" value="1"/>
</dbReference>
<dbReference type="GO" id="GO:0030288">
    <property type="term" value="C:outer membrane-bounded periplasmic space"/>
    <property type="evidence" value="ECO:0007669"/>
    <property type="project" value="InterPro"/>
</dbReference>
<proteinExistence type="inferred from homology"/>
<reference evidence="7 8" key="1">
    <citation type="journal article" date="2018" name="ISME J.">
        <title>Endosymbiont genomes yield clues of tubeworm success.</title>
        <authorList>
            <person name="Li Y."/>
            <person name="Liles M.R."/>
            <person name="Halanych K.M."/>
        </authorList>
    </citation>
    <scope>NUCLEOTIDE SEQUENCE [LARGE SCALE GENOMIC DNA]</scope>
    <source>
        <strain evidence="7">A1462</strain>
    </source>
</reference>
<accession>A0A370DJP2</accession>
<comment type="caution">
    <text evidence="7">The sequence shown here is derived from an EMBL/GenBank/DDBJ whole genome shotgun (WGS) entry which is preliminary data.</text>
</comment>
<gene>
    <name evidence="6" type="primary">flgI</name>
    <name evidence="7" type="ORF">DIZ78_11845</name>
</gene>
<dbReference type="GO" id="GO:0005198">
    <property type="term" value="F:structural molecule activity"/>
    <property type="evidence" value="ECO:0007669"/>
    <property type="project" value="InterPro"/>
</dbReference>
<dbReference type="PANTHER" id="PTHR30381">
    <property type="entry name" value="FLAGELLAR P-RING PERIPLASMIC PROTEIN FLGI"/>
    <property type="match status" value="1"/>
</dbReference>
<protein>
    <recommendedName>
        <fullName evidence="6">Flagellar P-ring protein</fullName>
    </recommendedName>
    <alternativeName>
        <fullName evidence="6">Basal body P-ring protein</fullName>
    </alternativeName>
</protein>
<evidence type="ECO:0000256" key="2">
    <source>
        <dbReference type="ARBA" id="ARBA00004117"/>
    </source>
</evidence>
<keyword evidence="7" id="KW-0282">Flagellum</keyword>
<comment type="function">
    <text evidence="1 6">Assembles around the rod to form the L-ring and probably protects the motor/basal body from shearing forces during rotation.</text>
</comment>
<dbReference type="NCBIfam" id="NF003676">
    <property type="entry name" value="PRK05303.1"/>
    <property type="match status" value="1"/>
</dbReference>
<dbReference type="EMBL" id="QFXE01000014">
    <property type="protein sequence ID" value="RDH85101.1"/>
    <property type="molecule type" value="Genomic_DNA"/>
</dbReference>
<comment type="subcellular location">
    <subcellularLocation>
        <location evidence="2 6">Bacterial flagellum basal body</location>
    </subcellularLocation>
</comment>
<comment type="similarity">
    <text evidence="3 6">Belongs to the FlgI family.</text>
</comment>
<dbReference type="GO" id="GO:0009428">
    <property type="term" value="C:bacterial-type flagellum basal body, distal rod, P ring"/>
    <property type="evidence" value="ECO:0007669"/>
    <property type="project" value="InterPro"/>
</dbReference>
<dbReference type="AlphaFoldDB" id="A0A370DJP2"/>
<organism evidence="7 8">
    <name type="scientific">endosymbiont of Escarpia spicata</name>
    <dbReference type="NCBI Taxonomy" id="2200908"/>
    <lineage>
        <taxon>Bacteria</taxon>
        <taxon>Pseudomonadati</taxon>
        <taxon>Pseudomonadota</taxon>
        <taxon>Gammaproteobacteria</taxon>
        <taxon>sulfur-oxidizing symbionts</taxon>
    </lineage>
</organism>
<keyword evidence="5 6" id="KW-0975">Bacterial flagellum</keyword>
<comment type="subunit">
    <text evidence="6">The basal body constitutes a major portion of the flagellar organelle and consists of four rings (L,P,S, and M) mounted on a central rod.</text>
</comment>
<keyword evidence="8" id="KW-1185">Reference proteome</keyword>
<keyword evidence="4" id="KW-0732">Signal</keyword>
<evidence type="ECO:0000256" key="5">
    <source>
        <dbReference type="ARBA" id="ARBA00023143"/>
    </source>
</evidence>
<dbReference type="GO" id="GO:0071973">
    <property type="term" value="P:bacterial-type flagellum-dependent cell motility"/>
    <property type="evidence" value="ECO:0007669"/>
    <property type="project" value="InterPro"/>
</dbReference>
<evidence type="ECO:0000256" key="1">
    <source>
        <dbReference type="ARBA" id="ARBA00002591"/>
    </source>
</evidence>
<dbReference type="PANTHER" id="PTHR30381:SF0">
    <property type="entry name" value="FLAGELLAR P-RING PROTEIN"/>
    <property type="match status" value="1"/>
</dbReference>
<evidence type="ECO:0000313" key="7">
    <source>
        <dbReference type="EMBL" id="RDH85101.1"/>
    </source>
</evidence>
<sequence>MTLQRTLFRNGTLLLIAAVGLIATPVAAERIKDLTSISGVRLNQLIGYGLVVGLNGTGDKDTDSPYTLNSLRNMLTQFGVQIPPGVKIKPKNAAAVIVHGNLPPFSKIGQEIDVTVSSLGNAQSLRGGTLLMTPLKGADGRNYALAQGNLVVGGLTAAGQDGSKVTVNIPSAGRIPNGATVEREVVNHFGKGRSITLNLNDGDFTTAMRVAESINLAIGPGTAKPLDATSIRVNAPMDPGQKVSFIAMLEELKVRPGSAPAKVIINSRTGTVVINSQVRVYPAAVSHGNLVVSISENAEVSQPGAFSGGETAVVPQSDVEVAKEANHMFLFDPGVSLDEVVRAVNEVGAAPSDLVAILEALKEAGALRAELIVI</sequence>
<keyword evidence="7" id="KW-0966">Cell projection</keyword>
<dbReference type="PRINTS" id="PR01010">
    <property type="entry name" value="FLGPRINGFLGI"/>
</dbReference>
<evidence type="ECO:0000313" key="8">
    <source>
        <dbReference type="Proteomes" id="UP000254771"/>
    </source>
</evidence>
<dbReference type="Proteomes" id="UP000254771">
    <property type="component" value="Unassembled WGS sequence"/>
</dbReference>
<evidence type="ECO:0000256" key="4">
    <source>
        <dbReference type="ARBA" id="ARBA00022729"/>
    </source>
</evidence>
<keyword evidence="7" id="KW-0969">Cilium</keyword>
<evidence type="ECO:0000256" key="6">
    <source>
        <dbReference type="HAMAP-Rule" id="MF_00416"/>
    </source>
</evidence>
<dbReference type="InterPro" id="IPR001782">
    <property type="entry name" value="Flag_FlgI"/>
</dbReference>
<evidence type="ECO:0000256" key="3">
    <source>
        <dbReference type="ARBA" id="ARBA00008994"/>
    </source>
</evidence>
<name>A0A370DJP2_9GAMM</name>
<dbReference type="Pfam" id="PF02119">
    <property type="entry name" value="FlgI"/>
    <property type="match status" value="1"/>
</dbReference>